<gene>
    <name evidence="1" type="ORF">BN437_0675</name>
</gene>
<reference evidence="1 2" key="1">
    <citation type="submission" date="2012-11" db="EMBL/GenBank/DDBJ databases">
        <authorList>
            <person name="Linke B."/>
        </authorList>
    </citation>
    <scope>NUCLEOTIDE SEQUENCE [LARGE SCALE GENOMIC DNA]</scope>
    <source>
        <strain evidence="2">CFBP 1232</strain>
    </source>
</reference>
<evidence type="ECO:0000313" key="1">
    <source>
        <dbReference type="EMBL" id="CCO92639.1"/>
    </source>
</evidence>
<dbReference type="Proteomes" id="UP000013111">
    <property type="component" value="Unassembled WGS sequence"/>
</dbReference>
<name>A0A831ESA2_ERWAM</name>
<evidence type="ECO:0000313" key="2">
    <source>
        <dbReference type="Proteomes" id="UP000013111"/>
    </source>
</evidence>
<dbReference type="EMBL" id="CAPB01000007">
    <property type="protein sequence ID" value="CCO92639.1"/>
    <property type="molecule type" value="Genomic_DNA"/>
</dbReference>
<organism evidence="1 2">
    <name type="scientific">Erwinia amylovora NBRC 12687 = CFBP 1232</name>
    <dbReference type="NCBI Taxonomy" id="1219359"/>
    <lineage>
        <taxon>Bacteria</taxon>
        <taxon>Pseudomonadati</taxon>
        <taxon>Pseudomonadota</taxon>
        <taxon>Gammaproteobacteria</taxon>
        <taxon>Enterobacterales</taxon>
        <taxon>Erwiniaceae</taxon>
        <taxon>Erwinia</taxon>
    </lineage>
</organism>
<comment type="caution">
    <text evidence="1">The sequence shown here is derived from an EMBL/GenBank/DDBJ whole genome shotgun (WGS) entry which is preliminary data.</text>
</comment>
<sequence>MSVTDALLAFTFAAALPPVIGQGEKTVVPPGWR</sequence>
<accession>A0A831ESA2</accession>
<protein>
    <submittedName>
        <fullName evidence="1">Uncharacterized protein</fullName>
    </submittedName>
</protein>
<reference evidence="1 2" key="2">
    <citation type="submission" date="2013-04" db="EMBL/GenBank/DDBJ databases">
        <title>Comparative genomics of 12 strains of Erwinia amylovora identifies a pan-genome with a large conserved core and provides insights into host specificity.</title>
        <authorList>
            <person name="Mann R.A."/>
            <person name="Smits T.H.M."/>
            <person name="Buehlmann A."/>
            <person name="Blom J."/>
            <person name="Goesmann A."/>
            <person name="Frey J.E."/>
            <person name="Plummer K.M."/>
            <person name="Beer S.V."/>
            <person name="Luck J."/>
            <person name="Duffy B."/>
            <person name="Rodoni B."/>
        </authorList>
    </citation>
    <scope>NUCLEOTIDE SEQUENCE [LARGE SCALE GENOMIC DNA]</scope>
    <source>
        <strain evidence="2">CFBP 1232</strain>
    </source>
</reference>
<dbReference type="AlphaFoldDB" id="A0A831ESA2"/>
<proteinExistence type="predicted"/>